<organism evidence="1 2">
    <name type="scientific">Pseudomonas fluorescens</name>
    <dbReference type="NCBI Taxonomy" id="294"/>
    <lineage>
        <taxon>Bacteria</taxon>
        <taxon>Pseudomonadati</taxon>
        <taxon>Pseudomonadota</taxon>
        <taxon>Gammaproteobacteria</taxon>
        <taxon>Pseudomonadales</taxon>
        <taxon>Pseudomonadaceae</taxon>
        <taxon>Pseudomonas</taxon>
    </lineage>
</organism>
<dbReference type="AlphaFoldDB" id="A0A125QI39"/>
<accession>A0A125QI39</accession>
<evidence type="ECO:0000313" key="2">
    <source>
        <dbReference type="Proteomes" id="UP000061348"/>
    </source>
</evidence>
<gene>
    <name evidence="1" type="ORF">PFLmoz3_03890</name>
</gene>
<sequence>MAFFVASLGDRPSVAMMRSTFSTTTMASSTRMPIANTMPNMVSTLIEKPSSNMVAKVPISAIGTTSVGIKV</sequence>
<dbReference type="EMBL" id="LCYA01000093">
    <property type="protein sequence ID" value="KWV86457.1"/>
    <property type="molecule type" value="Genomic_DNA"/>
</dbReference>
<reference evidence="1 2" key="1">
    <citation type="submission" date="2015-05" db="EMBL/GenBank/DDBJ databases">
        <title>A genomic and transcriptomic approach to investigate the blue pigment phenotype in Pseudomonas fluorescens.</title>
        <authorList>
            <person name="Andreani N.A."/>
            <person name="Cardazzo B."/>
        </authorList>
    </citation>
    <scope>NUCLEOTIDE SEQUENCE [LARGE SCALE GENOMIC DNA]</scope>
    <source>
        <strain evidence="1 2">Ps_22</strain>
    </source>
</reference>
<protein>
    <submittedName>
        <fullName evidence="1">Uncharacterized protein</fullName>
    </submittedName>
</protein>
<name>A0A125QI39_PSEFL</name>
<proteinExistence type="predicted"/>
<evidence type="ECO:0000313" key="1">
    <source>
        <dbReference type="EMBL" id="KWV86457.1"/>
    </source>
</evidence>
<dbReference type="Proteomes" id="UP000061348">
    <property type="component" value="Unassembled WGS sequence"/>
</dbReference>
<comment type="caution">
    <text evidence="1">The sequence shown here is derived from an EMBL/GenBank/DDBJ whole genome shotgun (WGS) entry which is preliminary data.</text>
</comment>